<gene>
    <name evidence="5" type="primary">Enox1</name>
    <name evidence="5" type="ORF">AWC38_SpisGene1114</name>
</gene>
<dbReference type="InterPro" id="IPR012677">
    <property type="entry name" value="Nucleotide-bd_a/b_plait_sf"/>
</dbReference>
<dbReference type="GO" id="GO:0016491">
    <property type="term" value="F:oxidoreductase activity"/>
    <property type="evidence" value="ECO:0007669"/>
    <property type="project" value="InterPro"/>
</dbReference>
<protein>
    <submittedName>
        <fullName evidence="5">Ecto-NOX disulfide-thiol exchanger 1</fullName>
    </submittedName>
</protein>
<dbReference type="PANTHER" id="PTHR16001:SF4">
    <property type="entry name" value="ECTO-NOX DISULFIDE-THIOL EXCHANGER 1-LIKE PROTEIN"/>
    <property type="match status" value="1"/>
</dbReference>
<keyword evidence="1" id="KW-0694">RNA-binding</keyword>
<evidence type="ECO:0000256" key="2">
    <source>
        <dbReference type="SAM" id="Coils"/>
    </source>
</evidence>
<keyword evidence="2" id="KW-0175">Coiled coil</keyword>
<proteinExistence type="predicted"/>
<keyword evidence="6" id="KW-1185">Reference proteome</keyword>
<comment type="caution">
    <text evidence="5">The sequence shown here is derived from an EMBL/GenBank/DDBJ whole genome shotgun (WGS) entry which is preliminary data.</text>
</comment>
<evidence type="ECO:0000259" key="4">
    <source>
        <dbReference type="PROSITE" id="PS50102"/>
    </source>
</evidence>
<sequence length="975" mass="111364">MAGWPPSGNPVGLNLIPAVGNLLGNPQQFAHQLQGLQMVQAQLQQCNNQQQYAHGNTEDRRCISDNYHERDKSGFDNYDNRRLGKRYHNQTVDEREYFCEDHGRIRVLMDDIIPPDFVSPKRDFLRQDERIRKGVVNRRGYGVSKLNLQPEPFRFQTEGHHQFQHSRGLMRLNVNEAKYGKRDEFTVPLNAMLRPNCYLVPPEDDMDVLPLNDKEPGCHSIFIRSLPGMADEFIIREIFSVFGPIENISLKSMKKNANVRHCHLTFSQHCFVDMAVKLNGYLLVIGDGNDTKTKVSRIRVNYFKETRDEVDIQNTGNVAENQQKPDQYVGEYDPGQIYSRLKASQLLDLIRHDKSVVNSLEMIAYWLVKGECNRSTVNVFHTMLSTVNGLVKRLISKRKEHEQQVENQKREAAERASEIKQQCDAVWKVFDAATKQKAWDQFTKGQRKTISQWFAVIRNEIKSAQEAEIQNREEVGMDLDDEASNLGGFIEQPALQVSQEQRQEADESFTPVAAKKLCSEASGVESNADSIDALKLENDKLRTQVESLKGIAEQNTNLMWSMQSYQYQVDMARQQYNERLKQKDYEILCLQKALEHEKHKVKQEDLISGELVATGDPLKDLEVVVDLGSGTRHTATDRLETNYDDILGEGKKDRMEDDSTSKVEQVLGGIRDKLNNTGTEVSTFSNEGVKELDATEEKGKKNVKEDEIVWNGEAKFSEWENPVEKEERPREGEKLAVAKEEHVDGEVSINKEDLLRESGKMIVRGETPDEGDEPGNAVVEVAKKRRGQQTIIEMNETQEEDQEEEGSGRFVQIDNEQFEVIDDMDEDSNDDYKQTDVKGCLSENDEQVHEEFEEEDDHGEVPADSTLNENTEQEKEVNEQVPTDLTAYQQRYMSYYQAWASSGLASHSLMYFGPSVVRLSGEELVLVGIISSYLQLCPSGATSGEIRDYLSRQFNEKRKDVVERLLSSLPVLFKA</sequence>
<dbReference type="GO" id="GO:0007624">
    <property type="term" value="P:ultradian rhythm"/>
    <property type="evidence" value="ECO:0007669"/>
    <property type="project" value="InterPro"/>
</dbReference>
<dbReference type="GO" id="GO:0003723">
    <property type="term" value="F:RNA binding"/>
    <property type="evidence" value="ECO:0007669"/>
    <property type="project" value="UniProtKB-UniRule"/>
</dbReference>
<evidence type="ECO:0000313" key="5">
    <source>
        <dbReference type="EMBL" id="PFX33932.1"/>
    </source>
</evidence>
<evidence type="ECO:0000313" key="6">
    <source>
        <dbReference type="Proteomes" id="UP000225706"/>
    </source>
</evidence>
<evidence type="ECO:0000256" key="3">
    <source>
        <dbReference type="SAM" id="MobiDB-lite"/>
    </source>
</evidence>
<dbReference type="PANTHER" id="PTHR16001">
    <property type="entry name" value="ECTO-NOX DISULFIDE-THIOL EXCHANGER"/>
    <property type="match status" value="1"/>
</dbReference>
<dbReference type="AlphaFoldDB" id="A0A2B4SZD2"/>
<feature type="coiled-coil region" evidence="2">
    <location>
        <begin position="391"/>
        <end position="422"/>
    </location>
</feature>
<name>A0A2B4SZD2_STYPI</name>
<organism evidence="5 6">
    <name type="scientific">Stylophora pistillata</name>
    <name type="common">Smooth cauliflower coral</name>
    <dbReference type="NCBI Taxonomy" id="50429"/>
    <lineage>
        <taxon>Eukaryota</taxon>
        <taxon>Metazoa</taxon>
        <taxon>Cnidaria</taxon>
        <taxon>Anthozoa</taxon>
        <taxon>Hexacorallia</taxon>
        <taxon>Scleractinia</taxon>
        <taxon>Astrocoeniina</taxon>
        <taxon>Pocilloporidae</taxon>
        <taxon>Stylophora</taxon>
    </lineage>
</organism>
<dbReference type="PROSITE" id="PS50102">
    <property type="entry name" value="RRM"/>
    <property type="match status" value="1"/>
</dbReference>
<dbReference type="EMBL" id="LSMT01000007">
    <property type="protein sequence ID" value="PFX33932.1"/>
    <property type="molecule type" value="Genomic_DNA"/>
</dbReference>
<dbReference type="SUPFAM" id="SSF54928">
    <property type="entry name" value="RNA-binding domain, RBD"/>
    <property type="match status" value="1"/>
</dbReference>
<dbReference type="InterPro" id="IPR035979">
    <property type="entry name" value="RBD_domain_sf"/>
</dbReference>
<dbReference type="Gene3D" id="3.30.70.330">
    <property type="match status" value="1"/>
</dbReference>
<dbReference type="InterPro" id="IPR000504">
    <property type="entry name" value="RRM_dom"/>
</dbReference>
<dbReference type="OrthoDB" id="10039782at2759"/>
<dbReference type="InterPro" id="IPR038876">
    <property type="entry name" value="ENOX"/>
</dbReference>
<dbReference type="GO" id="GO:0009897">
    <property type="term" value="C:external side of plasma membrane"/>
    <property type="evidence" value="ECO:0007669"/>
    <property type="project" value="InterPro"/>
</dbReference>
<accession>A0A2B4SZD2</accession>
<reference evidence="6" key="1">
    <citation type="journal article" date="2017" name="bioRxiv">
        <title>Comparative analysis of the genomes of Stylophora pistillata and Acropora digitifera provides evidence for extensive differences between species of corals.</title>
        <authorList>
            <person name="Voolstra C.R."/>
            <person name="Li Y."/>
            <person name="Liew Y.J."/>
            <person name="Baumgarten S."/>
            <person name="Zoccola D."/>
            <person name="Flot J.-F."/>
            <person name="Tambutte S."/>
            <person name="Allemand D."/>
            <person name="Aranda M."/>
        </authorList>
    </citation>
    <scope>NUCLEOTIDE SEQUENCE [LARGE SCALE GENOMIC DNA]</scope>
</reference>
<feature type="region of interest" description="Disordered" evidence="3">
    <location>
        <begin position="846"/>
        <end position="879"/>
    </location>
</feature>
<feature type="domain" description="RRM" evidence="4">
    <location>
        <begin position="219"/>
        <end position="305"/>
    </location>
</feature>
<evidence type="ECO:0000256" key="1">
    <source>
        <dbReference type="PROSITE-ProRule" id="PRU00176"/>
    </source>
</evidence>
<dbReference type="Proteomes" id="UP000225706">
    <property type="component" value="Unassembled WGS sequence"/>
</dbReference>